<name>A0ABX7VMA8_9BACI</name>
<keyword evidence="1" id="KW-0472">Membrane</keyword>
<dbReference type="InterPro" id="IPR020204">
    <property type="entry name" value="Uncharacterised_YxaJ"/>
</dbReference>
<gene>
    <name evidence="2" type="ORF">ERJ70_00535</name>
</gene>
<organism evidence="2 3">
    <name type="scientific">Sediminibacillus dalangtanensis</name>
    <dbReference type="NCBI Taxonomy" id="2729421"/>
    <lineage>
        <taxon>Bacteria</taxon>
        <taxon>Bacillati</taxon>
        <taxon>Bacillota</taxon>
        <taxon>Bacilli</taxon>
        <taxon>Bacillales</taxon>
        <taxon>Bacillaceae</taxon>
        <taxon>Sediminibacillus</taxon>
    </lineage>
</organism>
<reference evidence="2 3" key="1">
    <citation type="submission" date="2019-12" db="EMBL/GenBank/DDBJ databases">
        <title>The whole genome sequencing of a strain isolated from a Mars analog, Dalangtan Playa.</title>
        <authorList>
            <person name="Huang T."/>
        </authorList>
    </citation>
    <scope>NUCLEOTIDE SEQUENCE [LARGE SCALE GENOMIC DNA]</scope>
    <source>
        <strain evidence="2 3">DP4-553-S</strain>
    </source>
</reference>
<dbReference type="Pfam" id="PF17369">
    <property type="entry name" value="DUF5391"/>
    <property type="match status" value="1"/>
</dbReference>
<dbReference type="Proteomes" id="UP000665043">
    <property type="component" value="Chromosome"/>
</dbReference>
<evidence type="ECO:0000313" key="2">
    <source>
        <dbReference type="EMBL" id="QTM97942.1"/>
    </source>
</evidence>
<dbReference type="EMBL" id="CP046956">
    <property type="protein sequence ID" value="QTM97942.1"/>
    <property type="molecule type" value="Genomic_DNA"/>
</dbReference>
<feature type="transmembrane region" description="Helical" evidence="1">
    <location>
        <begin position="7"/>
        <end position="29"/>
    </location>
</feature>
<accession>A0ABX7VMA8</accession>
<evidence type="ECO:0000256" key="1">
    <source>
        <dbReference type="SAM" id="Phobius"/>
    </source>
</evidence>
<feature type="transmembrane region" description="Helical" evidence="1">
    <location>
        <begin position="41"/>
        <end position="63"/>
    </location>
</feature>
<dbReference type="RefSeq" id="WP_209366467.1">
    <property type="nucleotide sequence ID" value="NZ_CP046956.1"/>
</dbReference>
<protein>
    <submittedName>
        <fullName evidence="2">Uncharacterized protein</fullName>
    </submittedName>
</protein>
<keyword evidence="1" id="KW-0812">Transmembrane</keyword>
<proteinExistence type="predicted"/>
<sequence>MKRKVTIFTIVSALLYGLVIILTTLTPLAEIGESANQFNTAGMWLAVSIVLACYFVPLLFFLLGLTWIKYVMAALCGIGLLSFLPMFLGILLFMAKDGVSLSLFAVLVTCGAGILINLMWYFAAFRTNRLIS</sequence>
<evidence type="ECO:0000313" key="3">
    <source>
        <dbReference type="Proteomes" id="UP000665043"/>
    </source>
</evidence>
<feature type="transmembrane region" description="Helical" evidence="1">
    <location>
        <begin position="70"/>
        <end position="95"/>
    </location>
</feature>
<feature type="transmembrane region" description="Helical" evidence="1">
    <location>
        <begin position="101"/>
        <end position="123"/>
    </location>
</feature>
<keyword evidence="1" id="KW-1133">Transmembrane helix</keyword>
<keyword evidence="3" id="KW-1185">Reference proteome</keyword>